<keyword evidence="2" id="KW-1185">Reference proteome</keyword>
<dbReference type="AlphaFoldDB" id="A0A8S0R6R2"/>
<organism evidence="1 2">
    <name type="scientific">Olea europaea subsp. europaea</name>
    <dbReference type="NCBI Taxonomy" id="158383"/>
    <lineage>
        <taxon>Eukaryota</taxon>
        <taxon>Viridiplantae</taxon>
        <taxon>Streptophyta</taxon>
        <taxon>Embryophyta</taxon>
        <taxon>Tracheophyta</taxon>
        <taxon>Spermatophyta</taxon>
        <taxon>Magnoliopsida</taxon>
        <taxon>eudicotyledons</taxon>
        <taxon>Gunneridae</taxon>
        <taxon>Pentapetalae</taxon>
        <taxon>asterids</taxon>
        <taxon>lamiids</taxon>
        <taxon>Lamiales</taxon>
        <taxon>Oleaceae</taxon>
        <taxon>Oleeae</taxon>
        <taxon>Olea</taxon>
    </lineage>
</organism>
<sequence length="77" mass="8990">MGKGVNFLHQKKHRKILNAMGSKKEQNRWCHSTTKAKDQLIMATLMSSRRRLILTRVQKFGPFRAHENSKLEKDIKG</sequence>
<comment type="caution">
    <text evidence="1">The sequence shown here is derived from an EMBL/GenBank/DDBJ whole genome shotgun (WGS) entry which is preliminary data.</text>
</comment>
<dbReference type="Proteomes" id="UP000594638">
    <property type="component" value="Unassembled WGS sequence"/>
</dbReference>
<name>A0A8S0R6R2_OLEEU</name>
<dbReference type="EMBL" id="CACTIH010002159">
    <property type="protein sequence ID" value="CAA2974254.1"/>
    <property type="molecule type" value="Genomic_DNA"/>
</dbReference>
<dbReference type="Gramene" id="OE9A120403T1">
    <property type="protein sequence ID" value="OE9A120403C1"/>
    <property type="gene ID" value="OE9A120403"/>
</dbReference>
<reference evidence="1 2" key="1">
    <citation type="submission" date="2019-12" db="EMBL/GenBank/DDBJ databases">
        <authorList>
            <person name="Alioto T."/>
            <person name="Alioto T."/>
            <person name="Gomez Garrido J."/>
        </authorList>
    </citation>
    <scope>NUCLEOTIDE SEQUENCE [LARGE SCALE GENOMIC DNA]</scope>
</reference>
<evidence type="ECO:0000313" key="2">
    <source>
        <dbReference type="Proteomes" id="UP000594638"/>
    </source>
</evidence>
<accession>A0A8S0R6R2</accession>
<protein>
    <submittedName>
        <fullName evidence="1">Uncharacterized protein</fullName>
    </submittedName>
</protein>
<gene>
    <name evidence="1" type="ORF">OLEA9_A120403</name>
</gene>
<evidence type="ECO:0000313" key="1">
    <source>
        <dbReference type="EMBL" id="CAA2974254.1"/>
    </source>
</evidence>
<feature type="non-terminal residue" evidence="1">
    <location>
        <position position="77"/>
    </location>
</feature>
<proteinExistence type="predicted"/>